<dbReference type="AlphaFoldDB" id="A0A1M5N5W7"/>
<evidence type="ECO:0000313" key="2">
    <source>
        <dbReference type="EMBL" id="SHG84855.1"/>
    </source>
</evidence>
<keyword evidence="1" id="KW-0812">Transmembrane</keyword>
<evidence type="ECO:0000256" key="1">
    <source>
        <dbReference type="SAM" id="Phobius"/>
    </source>
</evidence>
<accession>A0A1M5N5W7</accession>
<organism evidence="2 3">
    <name type="scientific">Flagellimonas flava</name>
    <dbReference type="NCBI Taxonomy" id="570519"/>
    <lineage>
        <taxon>Bacteria</taxon>
        <taxon>Pseudomonadati</taxon>
        <taxon>Bacteroidota</taxon>
        <taxon>Flavobacteriia</taxon>
        <taxon>Flavobacteriales</taxon>
        <taxon>Flavobacteriaceae</taxon>
        <taxon>Flagellimonas</taxon>
    </lineage>
</organism>
<dbReference type="GO" id="GO:0005886">
    <property type="term" value="C:plasma membrane"/>
    <property type="evidence" value="ECO:0007669"/>
    <property type="project" value="TreeGrafter"/>
</dbReference>
<keyword evidence="1" id="KW-0472">Membrane</keyword>
<dbReference type="RefSeq" id="WP_073180435.1">
    <property type="nucleotide sequence ID" value="NZ_FQWL01000004.1"/>
</dbReference>
<dbReference type="PANTHER" id="PTHR34980:SF2">
    <property type="entry name" value="INNER MEMBRANE PROTEIN YHAH-RELATED"/>
    <property type="match status" value="1"/>
</dbReference>
<dbReference type="InterPro" id="IPR008523">
    <property type="entry name" value="DUF805"/>
</dbReference>
<keyword evidence="3" id="KW-1185">Reference proteome</keyword>
<reference evidence="3" key="1">
    <citation type="submission" date="2016-11" db="EMBL/GenBank/DDBJ databases">
        <authorList>
            <person name="Varghese N."/>
            <person name="Submissions S."/>
        </authorList>
    </citation>
    <scope>NUCLEOTIDE SEQUENCE [LARGE SCALE GENOMIC DNA]</scope>
    <source>
        <strain evidence="3">DSM 22638</strain>
    </source>
</reference>
<dbReference type="STRING" id="570519.SAMN04488116_2671"/>
<protein>
    <submittedName>
        <fullName evidence="2">Uncharacterized membrane protein YhaH, DUF805 family</fullName>
    </submittedName>
</protein>
<dbReference type="Pfam" id="PF05656">
    <property type="entry name" value="DUF805"/>
    <property type="match status" value="1"/>
</dbReference>
<evidence type="ECO:0000313" key="3">
    <source>
        <dbReference type="Proteomes" id="UP000184532"/>
    </source>
</evidence>
<dbReference type="Proteomes" id="UP000184532">
    <property type="component" value="Unassembled WGS sequence"/>
</dbReference>
<proteinExistence type="predicted"/>
<dbReference type="PANTHER" id="PTHR34980">
    <property type="entry name" value="INNER MEMBRANE PROTEIN-RELATED-RELATED"/>
    <property type="match status" value="1"/>
</dbReference>
<feature type="transmembrane region" description="Helical" evidence="1">
    <location>
        <begin position="82"/>
        <end position="103"/>
    </location>
</feature>
<feature type="transmembrane region" description="Helical" evidence="1">
    <location>
        <begin position="52"/>
        <end position="70"/>
    </location>
</feature>
<name>A0A1M5N5W7_9FLAO</name>
<keyword evidence="1" id="KW-1133">Transmembrane helix</keyword>
<dbReference type="EMBL" id="FQWL01000004">
    <property type="protein sequence ID" value="SHG84855.1"/>
    <property type="molecule type" value="Genomic_DNA"/>
</dbReference>
<gene>
    <name evidence="2" type="ORF">SAMN04488116_2671</name>
</gene>
<feature type="transmembrane region" description="Helical" evidence="1">
    <location>
        <begin position="23"/>
        <end position="40"/>
    </location>
</feature>
<dbReference type="OrthoDB" id="9812349at2"/>
<sequence length="122" mass="13855">MKWYLKVLKQYADFKGRARRKEFWMFILFNMIFGTAAMVLDNIIGLSGEMPIGPVYGLYILGMILPNLAVTIRRLHDIGKKWTWIFVGLIPAIGGIWLLLLLVKDSEAGVNQFGPNPKLATE</sequence>